<evidence type="ECO:0000256" key="1">
    <source>
        <dbReference type="SAM" id="Phobius"/>
    </source>
</evidence>
<feature type="transmembrane region" description="Helical" evidence="1">
    <location>
        <begin position="12"/>
        <end position="32"/>
    </location>
</feature>
<feature type="transmembrane region" description="Helical" evidence="1">
    <location>
        <begin position="226"/>
        <end position="247"/>
    </location>
</feature>
<dbReference type="AlphaFoldDB" id="A0A1I0R492"/>
<gene>
    <name evidence="2" type="ORF">SAMN05421659_111162</name>
</gene>
<keyword evidence="1" id="KW-0812">Transmembrane</keyword>
<evidence type="ECO:0000313" key="3">
    <source>
        <dbReference type="Proteomes" id="UP000199701"/>
    </source>
</evidence>
<name>A0A1I0R492_9FIRM</name>
<keyword evidence="3" id="KW-1185">Reference proteome</keyword>
<keyword evidence="1" id="KW-1133">Transmembrane helix</keyword>
<evidence type="ECO:0008006" key="4">
    <source>
        <dbReference type="Google" id="ProtNLM"/>
    </source>
</evidence>
<protein>
    <recommendedName>
        <fullName evidence="4">ABC-2 family transporter protein</fullName>
    </recommendedName>
</protein>
<feature type="transmembrane region" description="Helical" evidence="1">
    <location>
        <begin position="147"/>
        <end position="174"/>
    </location>
</feature>
<accession>A0A1I0R492</accession>
<sequence length="253" mass="27975">MFKLMKYELRRNLTAIIILYTLIFALEAYALYSMFAKDQRGTAIAFVFLLFGGFAVIMLVFIVAIQSYSKELGSKYSYMTFMTPTSTYGIIGSKLLSTGIIAGFTTIIAILLIVLDYNIFISQFAEAKNTEDILTQLATSMGYDVSALLISVLVNFIVLWINLFTSICMAYLAITLSATAFANKKFRGIISFLIFLVLNYIINKIAGYLPVVEIGTGVLNELLHPILSYLLSIVAMIGAFLGSAILLDKKVSL</sequence>
<evidence type="ECO:0000313" key="2">
    <source>
        <dbReference type="EMBL" id="SEW35092.1"/>
    </source>
</evidence>
<dbReference type="RefSeq" id="WP_092455271.1">
    <property type="nucleotide sequence ID" value="NZ_FOJI01000011.1"/>
</dbReference>
<reference evidence="2 3" key="1">
    <citation type="submission" date="2016-10" db="EMBL/GenBank/DDBJ databases">
        <authorList>
            <person name="de Groot N.N."/>
        </authorList>
    </citation>
    <scope>NUCLEOTIDE SEQUENCE [LARGE SCALE GENOMIC DNA]</scope>
    <source>
        <strain evidence="2 3">DSM 9179</strain>
    </source>
</reference>
<dbReference type="EMBL" id="FOJI01000011">
    <property type="protein sequence ID" value="SEW35092.1"/>
    <property type="molecule type" value="Genomic_DNA"/>
</dbReference>
<feature type="transmembrane region" description="Helical" evidence="1">
    <location>
        <begin position="186"/>
        <end position="206"/>
    </location>
</feature>
<proteinExistence type="predicted"/>
<organism evidence="2 3">
    <name type="scientific">[Clostridium] fimetarium</name>
    <dbReference type="NCBI Taxonomy" id="99656"/>
    <lineage>
        <taxon>Bacteria</taxon>
        <taxon>Bacillati</taxon>
        <taxon>Bacillota</taxon>
        <taxon>Clostridia</taxon>
        <taxon>Lachnospirales</taxon>
        <taxon>Lachnospiraceae</taxon>
    </lineage>
</organism>
<dbReference type="STRING" id="99656.SAMN05421659_111162"/>
<dbReference type="Proteomes" id="UP000199701">
    <property type="component" value="Unassembled WGS sequence"/>
</dbReference>
<keyword evidence="1" id="KW-0472">Membrane</keyword>
<feature type="transmembrane region" description="Helical" evidence="1">
    <location>
        <begin position="95"/>
        <end position="115"/>
    </location>
</feature>
<dbReference type="OrthoDB" id="2042447at2"/>
<feature type="transmembrane region" description="Helical" evidence="1">
    <location>
        <begin position="44"/>
        <end position="65"/>
    </location>
</feature>